<evidence type="ECO:0000256" key="1">
    <source>
        <dbReference type="SAM" id="Phobius"/>
    </source>
</evidence>
<dbReference type="RefSeq" id="XP_001743200.1">
    <property type="nucleotide sequence ID" value="XM_001743148.1"/>
</dbReference>
<dbReference type="KEGG" id="mbr:MONBRDRAFT_23188"/>
<evidence type="ECO:0000313" key="3">
    <source>
        <dbReference type="Proteomes" id="UP000001357"/>
    </source>
</evidence>
<gene>
    <name evidence="2" type="ORF">MONBRDRAFT_23188</name>
</gene>
<accession>A9URF7</accession>
<dbReference type="InParanoid" id="A9URF7"/>
<keyword evidence="1" id="KW-0812">Transmembrane</keyword>
<proteinExistence type="predicted"/>
<dbReference type="Proteomes" id="UP000001357">
    <property type="component" value="Unassembled WGS sequence"/>
</dbReference>
<keyword evidence="1" id="KW-0472">Membrane</keyword>
<sequence length="177" mass="19011">MTHQCHNNVICQTFFFNLVTSCALLSLSDCSLSLTVLSLSLTLSDCSLSLTVLSYSLSLTVLSLYLSLSLSLSFVLFSLAFAEKRVKLIYVCVWRSSCSLALSLSCVWLATTPLHPTATSAHPPAYHTHTTLLPTASYTDALTLAGEVHSFTPSFLINTTTPNQTIAPPPSPPSPSP</sequence>
<feature type="transmembrane region" description="Helical" evidence="1">
    <location>
        <begin position="57"/>
        <end position="81"/>
    </location>
</feature>
<name>A9URF7_MONBE</name>
<keyword evidence="3" id="KW-1185">Reference proteome</keyword>
<dbReference type="GeneID" id="5888565"/>
<evidence type="ECO:0000313" key="2">
    <source>
        <dbReference type="EMBL" id="EDQ91914.1"/>
    </source>
</evidence>
<organism evidence="2 3">
    <name type="scientific">Monosiga brevicollis</name>
    <name type="common">Choanoflagellate</name>
    <dbReference type="NCBI Taxonomy" id="81824"/>
    <lineage>
        <taxon>Eukaryota</taxon>
        <taxon>Choanoflagellata</taxon>
        <taxon>Craspedida</taxon>
        <taxon>Salpingoecidae</taxon>
        <taxon>Monosiga</taxon>
    </lineage>
</organism>
<keyword evidence="1" id="KW-1133">Transmembrane helix</keyword>
<protein>
    <submittedName>
        <fullName evidence="2">Uncharacterized protein</fullName>
    </submittedName>
</protein>
<reference evidence="2 3" key="1">
    <citation type="journal article" date="2008" name="Nature">
        <title>The genome of the choanoflagellate Monosiga brevicollis and the origin of metazoans.</title>
        <authorList>
            <consortium name="JGI Sequencing"/>
            <person name="King N."/>
            <person name="Westbrook M.J."/>
            <person name="Young S.L."/>
            <person name="Kuo A."/>
            <person name="Abedin M."/>
            <person name="Chapman J."/>
            <person name="Fairclough S."/>
            <person name="Hellsten U."/>
            <person name="Isogai Y."/>
            <person name="Letunic I."/>
            <person name="Marr M."/>
            <person name="Pincus D."/>
            <person name="Putnam N."/>
            <person name="Rokas A."/>
            <person name="Wright K.J."/>
            <person name="Zuzow R."/>
            <person name="Dirks W."/>
            <person name="Good M."/>
            <person name="Goodstein D."/>
            <person name="Lemons D."/>
            <person name="Li W."/>
            <person name="Lyons J.B."/>
            <person name="Morris A."/>
            <person name="Nichols S."/>
            <person name="Richter D.J."/>
            <person name="Salamov A."/>
            <person name="Bork P."/>
            <person name="Lim W.A."/>
            <person name="Manning G."/>
            <person name="Miller W.T."/>
            <person name="McGinnis W."/>
            <person name="Shapiro H."/>
            <person name="Tjian R."/>
            <person name="Grigoriev I.V."/>
            <person name="Rokhsar D."/>
        </authorList>
    </citation>
    <scope>NUCLEOTIDE SEQUENCE [LARGE SCALE GENOMIC DNA]</scope>
    <source>
        <strain evidence="3">MX1 / ATCC 50154</strain>
    </source>
</reference>
<dbReference type="EMBL" id="CH991544">
    <property type="protein sequence ID" value="EDQ91914.1"/>
    <property type="molecule type" value="Genomic_DNA"/>
</dbReference>
<feature type="transmembrane region" description="Helical" evidence="1">
    <location>
        <begin position="14"/>
        <end position="37"/>
    </location>
</feature>
<dbReference type="AlphaFoldDB" id="A9URF7"/>